<dbReference type="SMART" id="SM00342">
    <property type="entry name" value="HTH_ARAC"/>
    <property type="match status" value="1"/>
</dbReference>
<comment type="caution">
    <text evidence="7">The sequence shown here is derived from an EMBL/GenBank/DDBJ whole genome shotgun (WGS) entry which is preliminary data.</text>
</comment>
<sequence length="255" mass="29019">MPVSIDKTPRHDDSTGWSATAITYRRGEEDLPHYHLEGQLLYAISGVMLVEAADRRWVIPPQRALWLPPLMEHAYRLLSHTELRAVYFSGNLISECTRFAKNNQVHVIDAVPLVKELIAGLFINDYHMLTKRKMALLLLEIISEAPSVSAELPMPQDERLFRAVGELMRSHRWEASLTDMADIANMSERSFSRLFVRDTGFSFRTWKQRARIYASLDLLSENVPVKQIAWQLGFSSPAAFSAAFRAIMGVTPGEF</sequence>
<dbReference type="AlphaFoldDB" id="A0A090V7E4"/>
<dbReference type="PROSITE" id="PS01124">
    <property type="entry name" value="HTH_ARAC_FAMILY_2"/>
    <property type="match status" value="1"/>
</dbReference>
<evidence type="ECO:0000256" key="2">
    <source>
        <dbReference type="ARBA" id="ARBA00023125"/>
    </source>
</evidence>
<dbReference type="Pfam" id="PF02311">
    <property type="entry name" value="AraC_binding"/>
    <property type="match status" value="1"/>
</dbReference>
<dbReference type="InterPro" id="IPR020449">
    <property type="entry name" value="Tscrpt_reg_AraC-type_HTH"/>
</dbReference>
<dbReference type="eggNOG" id="COG1917">
    <property type="taxonomic scope" value="Bacteria"/>
</dbReference>
<name>A0A090V7E4_PSEVU</name>
<proteinExistence type="predicted"/>
<evidence type="ECO:0000256" key="1">
    <source>
        <dbReference type="ARBA" id="ARBA00023015"/>
    </source>
</evidence>
<evidence type="ECO:0000313" key="7">
    <source>
        <dbReference type="EMBL" id="GAL59184.1"/>
    </source>
</evidence>
<dbReference type="Proteomes" id="UP000029462">
    <property type="component" value="Unassembled WGS sequence"/>
</dbReference>
<dbReference type="InterPro" id="IPR018060">
    <property type="entry name" value="HTH_AraC"/>
</dbReference>
<keyword evidence="1" id="KW-0805">Transcription regulation</keyword>
<dbReference type="Pfam" id="PF12833">
    <property type="entry name" value="HTH_18"/>
    <property type="match status" value="1"/>
</dbReference>
<dbReference type="EMBL" id="BBMZ01000015">
    <property type="protein sequence ID" value="GAL59184.1"/>
    <property type="molecule type" value="Genomic_DNA"/>
</dbReference>
<evidence type="ECO:0000259" key="6">
    <source>
        <dbReference type="PROSITE" id="PS01124"/>
    </source>
</evidence>
<dbReference type="InterPro" id="IPR003313">
    <property type="entry name" value="AraC-bd"/>
</dbReference>
<organism evidence="7 8">
    <name type="scientific">Pseudescherichia vulneris NBRC 102420</name>
    <dbReference type="NCBI Taxonomy" id="1115515"/>
    <lineage>
        <taxon>Bacteria</taxon>
        <taxon>Pseudomonadati</taxon>
        <taxon>Pseudomonadota</taxon>
        <taxon>Gammaproteobacteria</taxon>
        <taxon>Enterobacterales</taxon>
        <taxon>Enterobacteriaceae</taxon>
        <taxon>Pseudescherichia</taxon>
    </lineage>
</organism>
<accession>A0A090V7E4</accession>
<feature type="domain" description="HTH araC/xylS-type" evidence="6">
    <location>
        <begin position="158"/>
        <end position="255"/>
    </location>
</feature>
<dbReference type="PANTHER" id="PTHR11019:SF199">
    <property type="entry name" value="HTH-TYPE TRANSCRIPTIONAL REGULATOR NIMR"/>
    <property type="match status" value="1"/>
</dbReference>
<keyword evidence="2" id="KW-0238">DNA-binding</keyword>
<dbReference type="eggNOG" id="COG2207">
    <property type="taxonomic scope" value="Bacteria"/>
</dbReference>
<dbReference type="GO" id="GO:0003700">
    <property type="term" value="F:DNA-binding transcription factor activity"/>
    <property type="evidence" value="ECO:0007669"/>
    <property type="project" value="InterPro"/>
</dbReference>
<evidence type="ECO:0000256" key="3">
    <source>
        <dbReference type="ARBA" id="ARBA00023159"/>
    </source>
</evidence>
<dbReference type="InterPro" id="IPR011051">
    <property type="entry name" value="RmlC_Cupin_sf"/>
</dbReference>
<dbReference type="PANTHER" id="PTHR11019">
    <property type="entry name" value="HTH-TYPE TRANSCRIPTIONAL REGULATOR NIMR"/>
    <property type="match status" value="1"/>
</dbReference>
<dbReference type="InterPro" id="IPR009057">
    <property type="entry name" value="Homeodomain-like_sf"/>
</dbReference>
<evidence type="ECO:0000256" key="4">
    <source>
        <dbReference type="ARBA" id="ARBA00023163"/>
    </source>
</evidence>
<dbReference type="Gene3D" id="2.60.120.10">
    <property type="entry name" value="Jelly Rolls"/>
    <property type="match status" value="1"/>
</dbReference>
<dbReference type="STRING" id="1115515.EV102420_15_00800"/>
<dbReference type="CDD" id="cd06124">
    <property type="entry name" value="cupin_NimR-like_N"/>
    <property type="match status" value="1"/>
</dbReference>
<dbReference type="SUPFAM" id="SSF51182">
    <property type="entry name" value="RmlC-like cupins"/>
    <property type="match status" value="1"/>
</dbReference>
<protein>
    <recommendedName>
        <fullName evidence="5">Arabinose operon regulatory protein</fullName>
    </recommendedName>
</protein>
<evidence type="ECO:0000313" key="8">
    <source>
        <dbReference type="Proteomes" id="UP000029462"/>
    </source>
</evidence>
<dbReference type="PRINTS" id="PR00032">
    <property type="entry name" value="HTHARAC"/>
</dbReference>
<dbReference type="GO" id="GO:0043565">
    <property type="term" value="F:sequence-specific DNA binding"/>
    <property type="evidence" value="ECO:0007669"/>
    <property type="project" value="InterPro"/>
</dbReference>
<dbReference type="PROSITE" id="PS00041">
    <property type="entry name" value="HTH_ARAC_FAMILY_1"/>
    <property type="match status" value="1"/>
</dbReference>
<dbReference type="OrthoDB" id="5949386at2"/>
<dbReference type="Gene3D" id="1.10.10.60">
    <property type="entry name" value="Homeodomain-like"/>
    <property type="match status" value="2"/>
</dbReference>
<reference evidence="7 8" key="1">
    <citation type="submission" date="2014-09" db="EMBL/GenBank/DDBJ databases">
        <title>Whole genome shotgun sequence of Escherichia vulneris NBRC 102420.</title>
        <authorList>
            <person name="Yoshida Y."/>
            <person name="Hosoyama A."/>
            <person name="Tsuchikane K."/>
            <person name="Ohji S."/>
            <person name="Ichikawa N."/>
            <person name="Kimura A."/>
            <person name="Yamazoe A."/>
            <person name="Ezaki T."/>
            <person name="Fujita N."/>
        </authorList>
    </citation>
    <scope>NUCLEOTIDE SEQUENCE [LARGE SCALE GENOMIC DNA]</scope>
    <source>
        <strain evidence="7 8">NBRC 102420</strain>
    </source>
</reference>
<evidence type="ECO:0000256" key="5">
    <source>
        <dbReference type="ARBA" id="ARBA00044978"/>
    </source>
</evidence>
<dbReference type="InterPro" id="IPR018062">
    <property type="entry name" value="HTH_AraC-typ_CS"/>
</dbReference>
<gene>
    <name evidence="7" type="ORF">EV102420_15_00800</name>
</gene>
<keyword evidence="8" id="KW-1185">Reference proteome</keyword>
<dbReference type="SUPFAM" id="SSF46689">
    <property type="entry name" value="Homeodomain-like"/>
    <property type="match status" value="1"/>
</dbReference>
<keyword evidence="3" id="KW-0010">Activator</keyword>
<keyword evidence="4" id="KW-0804">Transcription</keyword>
<dbReference type="InterPro" id="IPR014710">
    <property type="entry name" value="RmlC-like_jellyroll"/>
</dbReference>